<reference evidence="1 2" key="1">
    <citation type="journal article" date="2024" name="Genome Biol. Evol.">
        <title>Chromosome-level genome assembly of the viviparous eelpout Zoarces viviparus.</title>
        <authorList>
            <person name="Fuhrmann N."/>
            <person name="Brasseur M.V."/>
            <person name="Bakowski C.E."/>
            <person name="Podsiadlowski L."/>
            <person name="Prost S."/>
            <person name="Krehenwinkel H."/>
            <person name="Mayer C."/>
        </authorList>
    </citation>
    <scope>NUCLEOTIDE SEQUENCE [LARGE SCALE GENOMIC DNA]</scope>
    <source>
        <strain evidence="1">NO-MEL_2022_Ind0_liver</strain>
    </source>
</reference>
<proteinExistence type="predicted"/>
<keyword evidence="2" id="KW-1185">Reference proteome</keyword>
<dbReference type="Proteomes" id="UP001488805">
    <property type="component" value="Unassembled WGS sequence"/>
</dbReference>
<accession>A0AAW1E065</accession>
<evidence type="ECO:0000313" key="2">
    <source>
        <dbReference type="Proteomes" id="UP001488805"/>
    </source>
</evidence>
<protein>
    <submittedName>
        <fullName evidence="1">Uncharacterized protein</fullName>
    </submittedName>
</protein>
<organism evidence="1 2">
    <name type="scientific">Zoarces viviparus</name>
    <name type="common">Viviparous eelpout</name>
    <name type="synonym">Blennius viviparus</name>
    <dbReference type="NCBI Taxonomy" id="48416"/>
    <lineage>
        <taxon>Eukaryota</taxon>
        <taxon>Metazoa</taxon>
        <taxon>Chordata</taxon>
        <taxon>Craniata</taxon>
        <taxon>Vertebrata</taxon>
        <taxon>Euteleostomi</taxon>
        <taxon>Actinopterygii</taxon>
        <taxon>Neopterygii</taxon>
        <taxon>Teleostei</taxon>
        <taxon>Neoteleostei</taxon>
        <taxon>Acanthomorphata</taxon>
        <taxon>Eupercaria</taxon>
        <taxon>Perciformes</taxon>
        <taxon>Cottioidei</taxon>
        <taxon>Zoarcales</taxon>
        <taxon>Zoarcidae</taxon>
        <taxon>Zoarcinae</taxon>
        <taxon>Zoarces</taxon>
    </lineage>
</organism>
<gene>
    <name evidence="1" type="ORF">VZT92_026481</name>
</gene>
<dbReference type="AlphaFoldDB" id="A0AAW1E065"/>
<comment type="caution">
    <text evidence="1">The sequence shown here is derived from an EMBL/GenBank/DDBJ whole genome shotgun (WGS) entry which is preliminary data.</text>
</comment>
<sequence length="79" mass="8625">MNWLLVMRGFRWSTCSPIPVKAGQAGREDWTSPCSRMSSTGLMGPNAVCVCGPNAFTELSMGLLKQQGFSEEELHAFQG</sequence>
<name>A0AAW1E065_ZOAVI</name>
<evidence type="ECO:0000313" key="1">
    <source>
        <dbReference type="EMBL" id="KAK9515879.1"/>
    </source>
</evidence>
<dbReference type="EMBL" id="JBCEZU010000586">
    <property type="protein sequence ID" value="KAK9515879.1"/>
    <property type="molecule type" value="Genomic_DNA"/>
</dbReference>